<evidence type="ECO:0000256" key="4">
    <source>
        <dbReference type="ARBA" id="ARBA00022777"/>
    </source>
</evidence>
<evidence type="ECO:0000256" key="3">
    <source>
        <dbReference type="ARBA" id="ARBA00022741"/>
    </source>
</evidence>
<dbReference type="Proteomes" id="UP001177023">
    <property type="component" value="Unassembled WGS sequence"/>
</dbReference>
<comment type="caution">
    <text evidence="7">The sequence shown here is derived from an EMBL/GenBank/DDBJ whole genome shotgun (WGS) entry which is preliminary data.</text>
</comment>
<evidence type="ECO:0000313" key="7">
    <source>
        <dbReference type="EMBL" id="CAJ0576052.1"/>
    </source>
</evidence>
<keyword evidence="5" id="KW-0067">ATP-binding</keyword>
<keyword evidence="3" id="KW-0547">Nucleotide-binding</keyword>
<name>A0AA36CXB6_9BILA</name>
<feature type="non-terminal residue" evidence="7">
    <location>
        <position position="421"/>
    </location>
</feature>
<dbReference type="AlphaFoldDB" id="A0AA36CXB6"/>
<evidence type="ECO:0000256" key="1">
    <source>
        <dbReference type="ARBA" id="ARBA00022527"/>
    </source>
</evidence>
<sequence length="421" mass="46666">MASSSAAVDHQAVVGDLEKQFRALLRGRNSSKRKSGQPADAKKELTIKLRYKSENTKHGSNIMVAITNQKELDTAVQMVDRTGQKNLYIILSMHEGSSRQPLSMMPDESGVYTLRVIEVPYTNNTPEPAVSTRMLSAASLDSGAGSFGASTSNQPTLPVNWRKGRSLGRGAYGEVFVAYDMDTSREICLKHILISSDETSRRDLSSFETDVIRLAQIQHPRLVRYLGVSTMPTDVLIFMEFMTGGSVKDLINQFGNLSEKVAEKYARQVLEGLIFLHEEMIAHRDIKSANLMRDINGSVKIGDFGSAKQLQALATQRGSCGGTPHYLAPEVVLGEKDAGRRADIWSLGVTLVEMVTGSVPYRKLPDMEATLKIAFEEPQSELPEKINPTLRTLARLLMTKNYDDRPTARQIWESTVWTVPD</sequence>
<dbReference type="EMBL" id="CATQJA010002642">
    <property type="protein sequence ID" value="CAJ0576052.1"/>
    <property type="molecule type" value="Genomic_DNA"/>
</dbReference>
<accession>A0AA36CXB6</accession>
<proteinExistence type="predicted"/>
<dbReference type="SMART" id="SM00220">
    <property type="entry name" value="S_TKc"/>
    <property type="match status" value="1"/>
</dbReference>
<dbReference type="InterPro" id="IPR011009">
    <property type="entry name" value="Kinase-like_dom_sf"/>
</dbReference>
<dbReference type="PANTHER" id="PTHR11584">
    <property type="entry name" value="SERINE/THREONINE PROTEIN KINASE"/>
    <property type="match status" value="1"/>
</dbReference>
<gene>
    <name evidence="7" type="ORF">MSPICULIGERA_LOCUS14351</name>
</gene>
<evidence type="ECO:0000313" key="8">
    <source>
        <dbReference type="Proteomes" id="UP001177023"/>
    </source>
</evidence>
<dbReference type="GO" id="GO:0004674">
    <property type="term" value="F:protein serine/threonine kinase activity"/>
    <property type="evidence" value="ECO:0007669"/>
    <property type="project" value="UniProtKB-KW"/>
</dbReference>
<protein>
    <recommendedName>
        <fullName evidence="6">Protein kinase domain-containing protein</fullName>
    </recommendedName>
</protein>
<dbReference type="SUPFAM" id="SSF56112">
    <property type="entry name" value="Protein kinase-like (PK-like)"/>
    <property type="match status" value="1"/>
</dbReference>
<keyword evidence="4" id="KW-0418">Kinase</keyword>
<dbReference type="PANTHER" id="PTHR11584:SF369">
    <property type="entry name" value="MITOGEN-ACTIVATED PROTEIN KINASE KINASE KINASE 19-RELATED"/>
    <property type="match status" value="1"/>
</dbReference>
<keyword evidence="2" id="KW-0808">Transferase</keyword>
<evidence type="ECO:0000256" key="5">
    <source>
        <dbReference type="ARBA" id="ARBA00022840"/>
    </source>
</evidence>
<evidence type="ECO:0000259" key="6">
    <source>
        <dbReference type="PROSITE" id="PS50011"/>
    </source>
</evidence>
<keyword evidence="8" id="KW-1185">Reference proteome</keyword>
<feature type="domain" description="Protein kinase" evidence="6">
    <location>
        <begin position="161"/>
        <end position="418"/>
    </location>
</feature>
<keyword evidence="1" id="KW-0723">Serine/threonine-protein kinase</keyword>
<dbReference type="InterPro" id="IPR000719">
    <property type="entry name" value="Prot_kinase_dom"/>
</dbReference>
<dbReference type="GO" id="GO:0005524">
    <property type="term" value="F:ATP binding"/>
    <property type="evidence" value="ECO:0007669"/>
    <property type="project" value="UniProtKB-KW"/>
</dbReference>
<dbReference type="PROSITE" id="PS50011">
    <property type="entry name" value="PROTEIN_KINASE_DOM"/>
    <property type="match status" value="1"/>
</dbReference>
<evidence type="ECO:0000256" key="2">
    <source>
        <dbReference type="ARBA" id="ARBA00022679"/>
    </source>
</evidence>
<reference evidence="7" key="1">
    <citation type="submission" date="2023-06" db="EMBL/GenBank/DDBJ databases">
        <authorList>
            <person name="Delattre M."/>
        </authorList>
    </citation>
    <scope>NUCLEOTIDE SEQUENCE</scope>
    <source>
        <strain evidence="7">AF72</strain>
    </source>
</reference>
<dbReference type="Gene3D" id="1.10.510.10">
    <property type="entry name" value="Transferase(Phosphotransferase) domain 1"/>
    <property type="match status" value="1"/>
</dbReference>
<organism evidence="7 8">
    <name type="scientific">Mesorhabditis spiculigera</name>
    <dbReference type="NCBI Taxonomy" id="96644"/>
    <lineage>
        <taxon>Eukaryota</taxon>
        <taxon>Metazoa</taxon>
        <taxon>Ecdysozoa</taxon>
        <taxon>Nematoda</taxon>
        <taxon>Chromadorea</taxon>
        <taxon>Rhabditida</taxon>
        <taxon>Rhabditina</taxon>
        <taxon>Rhabditomorpha</taxon>
        <taxon>Rhabditoidea</taxon>
        <taxon>Rhabditidae</taxon>
        <taxon>Mesorhabditinae</taxon>
        <taxon>Mesorhabditis</taxon>
    </lineage>
</organism>
<dbReference type="Pfam" id="PF00069">
    <property type="entry name" value="Pkinase"/>
    <property type="match status" value="1"/>
</dbReference>